<dbReference type="Proteomes" id="UP001417504">
    <property type="component" value="Unassembled WGS sequence"/>
</dbReference>
<evidence type="ECO:0000313" key="1">
    <source>
        <dbReference type="EMBL" id="KAK9153501.1"/>
    </source>
</evidence>
<protein>
    <submittedName>
        <fullName evidence="1">Uncharacterized protein</fullName>
    </submittedName>
</protein>
<dbReference type="EMBL" id="JBBNAE010000001">
    <property type="protein sequence ID" value="KAK9153501.1"/>
    <property type="molecule type" value="Genomic_DNA"/>
</dbReference>
<proteinExistence type="predicted"/>
<organism evidence="1 2">
    <name type="scientific">Stephania japonica</name>
    <dbReference type="NCBI Taxonomy" id="461633"/>
    <lineage>
        <taxon>Eukaryota</taxon>
        <taxon>Viridiplantae</taxon>
        <taxon>Streptophyta</taxon>
        <taxon>Embryophyta</taxon>
        <taxon>Tracheophyta</taxon>
        <taxon>Spermatophyta</taxon>
        <taxon>Magnoliopsida</taxon>
        <taxon>Ranunculales</taxon>
        <taxon>Menispermaceae</taxon>
        <taxon>Menispermoideae</taxon>
        <taxon>Cissampelideae</taxon>
        <taxon>Stephania</taxon>
    </lineage>
</organism>
<gene>
    <name evidence="1" type="ORF">Sjap_000981</name>
</gene>
<accession>A0AAP0KJ46</accession>
<name>A0AAP0KJ46_9MAGN</name>
<sequence length="70" mass="7967">MAQIVGEPELTAMVEAEHTKTEEMKKNNNKRGGFLVWRVFISELKSSSEEEMKKQGTLFCSALWVVLSPH</sequence>
<reference evidence="1 2" key="1">
    <citation type="submission" date="2024-01" db="EMBL/GenBank/DDBJ databases">
        <title>Genome assemblies of Stephania.</title>
        <authorList>
            <person name="Yang L."/>
        </authorList>
    </citation>
    <scope>NUCLEOTIDE SEQUENCE [LARGE SCALE GENOMIC DNA]</scope>
    <source>
        <strain evidence="1">QJT</strain>
        <tissue evidence="1">Leaf</tissue>
    </source>
</reference>
<keyword evidence="2" id="KW-1185">Reference proteome</keyword>
<comment type="caution">
    <text evidence="1">The sequence shown here is derived from an EMBL/GenBank/DDBJ whole genome shotgun (WGS) entry which is preliminary data.</text>
</comment>
<dbReference type="AlphaFoldDB" id="A0AAP0KJ46"/>
<evidence type="ECO:0000313" key="2">
    <source>
        <dbReference type="Proteomes" id="UP001417504"/>
    </source>
</evidence>